<name>A0ABN2JX72_9ACTN</name>
<dbReference type="Pfam" id="PF00528">
    <property type="entry name" value="BPD_transp_1"/>
    <property type="match status" value="1"/>
</dbReference>
<evidence type="ECO:0000256" key="7">
    <source>
        <dbReference type="RuleBase" id="RU363032"/>
    </source>
</evidence>
<evidence type="ECO:0000256" key="5">
    <source>
        <dbReference type="ARBA" id="ARBA00022989"/>
    </source>
</evidence>
<dbReference type="Gene3D" id="1.10.3720.10">
    <property type="entry name" value="MetI-like"/>
    <property type="match status" value="1"/>
</dbReference>
<comment type="caution">
    <text evidence="9">The sequence shown here is derived from an EMBL/GenBank/DDBJ whole genome shotgun (WGS) entry which is preliminary data.</text>
</comment>
<sequence>MSEFGLVPLEDRRSVARHVAMGRLRSVGWNLARTILSAVSVAAITLLLWVAWVAWVDNDFIAKGPADVWAYLVGDEDAGENRAEVLDLLGRTLIDSGIGFTAGMAAAIVLAGLIVLSKGIEAAVMPVAMILRAVPLIAMAPVIILIFGRGFSSVAVISGIVVLFPALVTIVFGLRAVSPQMRDVVHVYGGSDWDALRRVAFPSALPSLFAAIRISVPGAITGALIAEWLATGQGIGYGVVSAAGRSQNTKVWALVVVITVVSLVLYTVAQIVESFVLSRFGKEAGRA</sequence>
<evidence type="ECO:0000256" key="6">
    <source>
        <dbReference type="ARBA" id="ARBA00023136"/>
    </source>
</evidence>
<dbReference type="InterPro" id="IPR000515">
    <property type="entry name" value="MetI-like"/>
</dbReference>
<feature type="transmembrane region" description="Helical" evidence="7">
    <location>
        <begin position="97"/>
        <end position="117"/>
    </location>
</feature>
<protein>
    <submittedName>
        <fullName evidence="9">ABC transporter permease</fullName>
    </submittedName>
</protein>
<accession>A0ABN2JX72</accession>
<evidence type="ECO:0000256" key="1">
    <source>
        <dbReference type="ARBA" id="ARBA00004651"/>
    </source>
</evidence>
<keyword evidence="10" id="KW-1185">Reference proteome</keyword>
<feature type="transmembrane region" description="Helical" evidence="7">
    <location>
        <begin position="129"/>
        <end position="148"/>
    </location>
</feature>
<keyword evidence="6 7" id="KW-0472">Membrane</keyword>
<gene>
    <name evidence="9" type="ORF">GCM10009710_22780</name>
</gene>
<comment type="similarity">
    <text evidence="7">Belongs to the binding-protein-dependent transport system permease family.</text>
</comment>
<evidence type="ECO:0000256" key="4">
    <source>
        <dbReference type="ARBA" id="ARBA00022692"/>
    </source>
</evidence>
<evidence type="ECO:0000256" key="3">
    <source>
        <dbReference type="ARBA" id="ARBA00022475"/>
    </source>
</evidence>
<proteinExistence type="inferred from homology"/>
<dbReference type="SUPFAM" id="SSF161098">
    <property type="entry name" value="MetI-like"/>
    <property type="match status" value="1"/>
</dbReference>
<evidence type="ECO:0000256" key="2">
    <source>
        <dbReference type="ARBA" id="ARBA00022448"/>
    </source>
</evidence>
<organism evidence="9 10">
    <name type="scientific">Aeromicrobium alkaliterrae</name>
    <dbReference type="NCBI Taxonomy" id="302168"/>
    <lineage>
        <taxon>Bacteria</taxon>
        <taxon>Bacillati</taxon>
        <taxon>Actinomycetota</taxon>
        <taxon>Actinomycetes</taxon>
        <taxon>Propionibacteriales</taxon>
        <taxon>Nocardioidaceae</taxon>
        <taxon>Aeromicrobium</taxon>
    </lineage>
</organism>
<feature type="transmembrane region" description="Helical" evidence="7">
    <location>
        <begin position="251"/>
        <end position="272"/>
    </location>
</feature>
<evidence type="ECO:0000313" key="10">
    <source>
        <dbReference type="Proteomes" id="UP001501057"/>
    </source>
</evidence>
<evidence type="ECO:0000313" key="9">
    <source>
        <dbReference type="EMBL" id="GAA1742121.1"/>
    </source>
</evidence>
<reference evidence="9 10" key="1">
    <citation type="journal article" date="2019" name="Int. J. Syst. Evol. Microbiol.">
        <title>The Global Catalogue of Microorganisms (GCM) 10K type strain sequencing project: providing services to taxonomists for standard genome sequencing and annotation.</title>
        <authorList>
            <consortium name="The Broad Institute Genomics Platform"/>
            <consortium name="The Broad Institute Genome Sequencing Center for Infectious Disease"/>
            <person name="Wu L."/>
            <person name="Ma J."/>
        </authorList>
    </citation>
    <scope>NUCLEOTIDE SEQUENCE [LARGE SCALE GENOMIC DNA]</scope>
    <source>
        <strain evidence="9 10">JCM 13518</strain>
    </source>
</reference>
<dbReference type="CDD" id="cd06261">
    <property type="entry name" value="TM_PBP2"/>
    <property type="match status" value="1"/>
</dbReference>
<dbReference type="PANTHER" id="PTHR30151:SF0">
    <property type="entry name" value="ABC TRANSPORTER PERMEASE PROTEIN MJ0413-RELATED"/>
    <property type="match status" value="1"/>
</dbReference>
<feature type="transmembrane region" description="Helical" evidence="7">
    <location>
        <begin position="31"/>
        <end position="55"/>
    </location>
</feature>
<keyword evidence="3" id="KW-1003">Cell membrane</keyword>
<keyword evidence="4 7" id="KW-0812">Transmembrane</keyword>
<dbReference type="PANTHER" id="PTHR30151">
    <property type="entry name" value="ALKANE SULFONATE ABC TRANSPORTER-RELATED, MEMBRANE SUBUNIT"/>
    <property type="match status" value="1"/>
</dbReference>
<evidence type="ECO:0000259" key="8">
    <source>
        <dbReference type="PROSITE" id="PS50928"/>
    </source>
</evidence>
<keyword evidence="5 7" id="KW-1133">Transmembrane helix</keyword>
<dbReference type="Proteomes" id="UP001501057">
    <property type="component" value="Unassembled WGS sequence"/>
</dbReference>
<dbReference type="InterPro" id="IPR035906">
    <property type="entry name" value="MetI-like_sf"/>
</dbReference>
<dbReference type="RefSeq" id="WP_344201517.1">
    <property type="nucleotide sequence ID" value="NZ_BAAAME010000004.1"/>
</dbReference>
<dbReference type="PROSITE" id="PS50928">
    <property type="entry name" value="ABC_TM1"/>
    <property type="match status" value="1"/>
</dbReference>
<dbReference type="EMBL" id="BAAAME010000004">
    <property type="protein sequence ID" value="GAA1742121.1"/>
    <property type="molecule type" value="Genomic_DNA"/>
</dbReference>
<feature type="domain" description="ABC transmembrane type-1" evidence="8">
    <location>
        <begin position="85"/>
        <end position="269"/>
    </location>
</feature>
<feature type="transmembrane region" description="Helical" evidence="7">
    <location>
        <begin position="154"/>
        <end position="174"/>
    </location>
</feature>
<keyword evidence="2 7" id="KW-0813">Transport</keyword>
<comment type="subcellular location">
    <subcellularLocation>
        <location evidence="1 7">Cell membrane</location>
        <topology evidence="1 7">Multi-pass membrane protein</topology>
    </subcellularLocation>
</comment>